<dbReference type="Pfam" id="PF16026">
    <property type="entry name" value="MIEAP"/>
    <property type="match status" value="1"/>
</dbReference>
<feature type="non-terminal residue" evidence="2">
    <location>
        <position position="1"/>
    </location>
</feature>
<evidence type="ECO:0000313" key="3">
    <source>
        <dbReference type="Proteomes" id="UP000023152"/>
    </source>
</evidence>
<organism evidence="2 3">
    <name type="scientific">Reticulomyxa filosa</name>
    <dbReference type="NCBI Taxonomy" id="46433"/>
    <lineage>
        <taxon>Eukaryota</taxon>
        <taxon>Sar</taxon>
        <taxon>Rhizaria</taxon>
        <taxon>Retaria</taxon>
        <taxon>Foraminifera</taxon>
        <taxon>Monothalamids</taxon>
        <taxon>Reticulomyxidae</taxon>
        <taxon>Reticulomyxa</taxon>
    </lineage>
</organism>
<accession>X6LVS1</accession>
<dbReference type="EMBL" id="ASPP01028112">
    <property type="protein sequence ID" value="ETO05446.1"/>
    <property type="molecule type" value="Genomic_DNA"/>
</dbReference>
<dbReference type="InterPro" id="IPR031981">
    <property type="entry name" value="MIEAP_C"/>
</dbReference>
<reference evidence="2 3" key="1">
    <citation type="journal article" date="2013" name="Curr. Biol.">
        <title>The Genome of the Foraminiferan Reticulomyxa filosa.</title>
        <authorList>
            <person name="Glockner G."/>
            <person name="Hulsmann N."/>
            <person name="Schleicher M."/>
            <person name="Noegel A.A."/>
            <person name="Eichinger L."/>
            <person name="Gallinger C."/>
            <person name="Pawlowski J."/>
            <person name="Sierra R."/>
            <person name="Euteneuer U."/>
            <person name="Pillet L."/>
            <person name="Moustafa A."/>
            <person name="Platzer M."/>
            <person name="Groth M."/>
            <person name="Szafranski K."/>
            <person name="Schliwa M."/>
        </authorList>
    </citation>
    <scope>NUCLEOTIDE SEQUENCE [LARGE SCALE GENOMIC DNA]</scope>
</reference>
<sequence length="132" mass="15401">CPYSSYPSALIDGQQNDKKDKIPKINQVVNQILTKYKTQMQQKELTIEEEDNELIIEYLNVACETCWPMVLQDHVLSFWPPEFKPTQPVAFEDDKHTVVFGSNKKSTQVQYFVWPSIQRDGILLDCKVFVMK</sequence>
<dbReference type="Proteomes" id="UP000023152">
    <property type="component" value="Unassembled WGS sequence"/>
</dbReference>
<name>X6LVS1_RETFI</name>
<dbReference type="AlphaFoldDB" id="X6LVS1"/>
<feature type="domain" description="Mitochondria-eating protein C-terminal" evidence="1">
    <location>
        <begin position="25"/>
        <end position="122"/>
    </location>
</feature>
<evidence type="ECO:0000313" key="2">
    <source>
        <dbReference type="EMBL" id="ETO05446.1"/>
    </source>
</evidence>
<evidence type="ECO:0000259" key="1">
    <source>
        <dbReference type="Pfam" id="PF16026"/>
    </source>
</evidence>
<gene>
    <name evidence="2" type="ORF">RFI_31946</name>
</gene>
<proteinExistence type="predicted"/>
<keyword evidence="3" id="KW-1185">Reference proteome</keyword>
<comment type="caution">
    <text evidence="2">The sequence shown here is derived from an EMBL/GenBank/DDBJ whole genome shotgun (WGS) entry which is preliminary data.</text>
</comment>
<protein>
    <recommendedName>
        <fullName evidence="1">Mitochondria-eating protein C-terminal domain-containing protein</fullName>
    </recommendedName>
</protein>